<evidence type="ECO:0000313" key="2">
    <source>
        <dbReference type="Proteomes" id="UP000176998"/>
    </source>
</evidence>
<dbReference type="AlphaFoldDB" id="A0A1G4AMR2"/>
<keyword evidence="2" id="KW-1185">Reference proteome</keyword>
<organism evidence="1 2">
    <name type="scientific">Colletotrichum orchidophilum</name>
    <dbReference type="NCBI Taxonomy" id="1209926"/>
    <lineage>
        <taxon>Eukaryota</taxon>
        <taxon>Fungi</taxon>
        <taxon>Dikarya</taxon>
        <taxon>Ascomycota</taxon>
        <taxon>Pezizomycotina</taxon>
        <taxon>Sordariomycetes</taxon>
        <taxon>Hypocreomycetidae</taxon>
        <taxon>Glomerellales</taxon>
        <taxon>Glomerellaceae</taxon>
        <taxon>Colletotrichum</taxon>
    </lineage>
</organism>
<reference evidence="1 2" key="1">
    <citation type="submission" date="2016-09" db="EMBL/GenBank/DDBJ databases">
        <authorList>
            <person name="Capua I."/>
            <person name="De Benedictis P."/>
            <person name="Joannis T."/>
            <person name="Lombin L.H."/>
            <person name="Cattoli G."/>
        </authorList>
    </citation>
    <scope>NUCLEOTIDE SEQUENCE [LARGE SCALE GENOMIC DNA]</scope>
    <source>
        <strain evidence="1 2">IMI 309357</strain>
    </source>
</reference>
<gene>
    <name evidence="1" type="ORF">CORC01_14229</name>
</gene>
<sequence length="33" mass="3824">MSPTCRVVIIPLSTNSFRLHFYFIRPTTTILVV</sequence>
<dbReference type="GeneID" id="34567350"/>
<proteinExistence type="predicted"/>
<comment type="caution">
    <text evidence="1">The sequence shown here is derived from an EMBL/GenBank/DDBJ whole genome shotgun (WGS) entry which is preliminary data.</text>
</comment>
<protein>
    <submittedName>
        <fullName evidence="1">Uncharacterized protein</fullName>
    </submittedName>
</protein>
<dbReference type="RefSeq" id="XP_022467655.1">
    <property type="nucleotide sequence ID" value="XM_022625840.1"/>
</dbReference>
<accession>A0A1G4AMR2</accession>
<evidence type="ECO:0000313" key="1">
    <source>
        <dbReference type="EMBL" id="OHE90478.1"/>
    </source>
</evidence>
<dbReference type="Proteomes" id="UP000176998">
    <property type="component" value="Unassembled WGS sequence"/>
</dbReference>
<dbReference type="EMBL" id="MJBS01000255">
    <property type="protein sequence ID" value="OHE90478.1"/>
    <property type="molecule type" value="Genomic_DNA"/>
</dbReference>
<name>A0A1G4AMR2_9PEZI</name>